<sequence>MKKMLLLILIIFFLTGCSILHKPQSTISTYNFGIQHSPLSEQLSKQPQPYRRSLLVSDATAPTWLDNTAIHYRLLYHNSAQSHAYANSRWIAAPATLLTQQIRNRIVTNTHEQVIIDSSAAKADYSLQIELDEFTQLFDTTNSSHVVVSIRVSLIERSSRKLLAQKDFSAKENAPSADAAGAVFALSSASNKLIDELVSWLTLELPLA</sequence>
<evidence type="ECO:0000256" key="2">
    <source>
        <dbReference type="ARBA" id="ARBA00022729"/>
    </source>
</evidence>
<dbReference type="InterPro" id="IPR005586">
    <property type="entry name" value="ABC_trans_aux"/>
</dbReference>
<evidence type="ECO:0000313" key="4">
    <source>
        <dbReference type="EMBL" id="PSJ18367.1"/>
    </source>
</evidence>
<dbReference type="PROSITE" id="PS51257">
    <property type="entry name" value="PROKAR_LIPOPROTEIN"/>
    <property type="match status" value="1"/>
</dbReference>
<accession>A0A2P7NY47</accession>
<evidence type="ECO:0000256" key="1">
    <source>
        <dbReference type="ARBA" id="ARBA00017922"/>
    </source>
</evidence>
<evidence type="ECO:0000313" key="5">
    <source>
        <dbReference type="Proteomes" id="UP000241912"/>
    </source>
</evidence>
<dbReference type="RefSeq" id="WP_106705828.1">
    <property type="nucleotide sequence ID" value="NZ_PXXU01000006.1"/>
</dbReference>
<dbReference type="AlphaFoldDB" id="A0A2P7NY47"/>
<proteinExistence type="predicted"/>
<keyword evidence="5" id="KW-1185">Reference proteome</keyword>
<organism evidence="4 5">
    <name type="scientific">Nitrosomonas supralitoralis</name>
    <dbReference type="NCBI Taxonomy" id="2116706"/>
    <lineage>
        <taxon>Bacteria</taxon>
        <taxon>Pseudomonadati</taxon>
        <taxon>Pseudomonadota</taxon>
        <taxon>Betaproteobacteria</taxon>
        <taxon>Nitrosomonadales</taxon>
        <taxon>Nitrosomonadaceae</taxon>
        <taxon>Nitrosomonas</taxon>
    </lineage>
</organism>
<reference evidence="4 5" key="1">
    <citation type="submission" date="2018-03" db="EMBL/GenBank/DDBJ databases">
        <title>Draft genome of Nitrosomonas supralitoralis APG5.</title>
        <authorList>
            <person name="Urakawa H."/>
            <person name="Lopez J.V."/>
        </authorList>
    </citation>
    <scope>NUCLEOTIDE SEQUENCE [LARGE SCALE GENOMIC DNA]</scope>
    <source>
        <strain evidence="4 5">APG5</strain>
    </source>
</reference>
<dbReference type="Pfam" id="PF03886">
    <property type="entry name" value="ABC_trans_aux"/>
    <property type="match status" value="1"/>
</dbReference>
<dbReference type="Proteomes" id="UP000241912">
    <property type="component" value="Unassembled WGS sequence"/>
</dbReference>
<comment type="caution">
    <text evidence="4">The sequence shown here is derived from an EMBL/GenBank/DDBJ whole genome shotgun (WGS) entry which is preliminary data.</text>
</comment>
<protein>
    <recommendedName>
        <fullName evidence="1">Type IV secretion system putative lipoprotein virB7</fullName>
    </recommendedName>
</protein>
<dbReference type="SUPFAM" id="SSF159594">
    <property type="entry name" value="XCC0632-like"/>
    <property type="match status" value="1"/>
</dbReference>
<name>A0A2P7NY47_9PROT</name>
<evidence type="ECO:0000259" key="3">
    <source>
        <dbReference type="Pfam" id="PF03886"/>
    </source>
</evidence>
<feature type="domain" description="ABC-type transport auxiliary lipoprotein component" evidence="3">
    <location>
        <begin position="45"/>
        <end position="197"/>
    </location>
</feature>
<dbReference type="Pfam" id="PF08139">
    <property type="entry name" value="LPAM_1"/>
    <property type="match status" value="1"/>
</dbReference>
<dbReference type="InterPro" id="IPR012640">
    <property type="entry name" value="Membr_lipoprot_lipid_attach_CS"/>
</dbReference>
<keyword evidence="2" id="KW-0732">Signal</keyword>
<dbReference type="EMBL" id="PXXU01000006">
    <property type="protein sequence ID" value="PSJ18367.1"/>
    <property type="molecule type" value="Genomic_DNA"/>
</dbReference>
<gene>
    <name evidence="4" type="ORF">C7H79_03060</name>
</gene>
<dbReference type="OrthoDB" id="5568302at2"/>
<dbReference type="Gene3D" id="3.40.50.10610">
    <property type="entry name" value="ABC-type transport auxiliary lipoprotein component"/>
    <property type="match status" value="1"/>
</dbReference>